<evidence type="ECO:0000313" key="2">
    <source>
        <dbReference type="Proteomes" id="UP000318093"/>
    </source>
</evidence>
<protein>
    <submittedName>
        <fullName evidence="1">Uncharacterized protein</fullName>
    </submittedName>
</protein>
<proteinExistence type="predicted"/>
<accession>A0A537JNS6</accession>
<sequence>MPDAAESTDLDLTVLAHLRGYPEELRRFSNLIKQAHPHGRTAVDFFLSRPVAGDSFVAALCRLVQAGEDIVTVVEAADLLGMTPGRVLELAGSPGFPRPLPGEGRHQVWRRTDIAAFRNPGGPAAG</sequence>
<gene>
    <name evidence="1" type="ORF">E6H03_00915</name>
</gene>
<name>A0A537JNS6_9BACT</name>
<reference evidence="1 2" key="1">
    <citation type="journal article" date="2019" name="Nat. Microbiol.">
        <title>Mediterranean grassland soil C-N compound turnover is dependent on rainfall and depth, and is mediated by genomically divergent microorganisms.</title>
        <authorList>
            <person name="Diamond S."/>
            <person name="Andeer P.F."/>
            <person name="Li Z."/>
            <person name="Crits-Christoph A."/>
            <person name="Burstein D."/>
            <person name="Anantharaman K."/>
            <person name="Lane K.R."/>
            <person name="Thomas B.C."/>
            <person name="Pan C."/>
            <person name="Northen T.R."/>
            <person name="Banfield J.F."/>
        </authorList>
    </citation>
    <scope>NUCLEOTIDE SEQUENCE [LARGE SCALE GENOMIC DNA]</scope>
    <source>
        <strain evidence="1">NP_6</strain>
    </source>
</reference>
<dbReference type="EMBL" id="VBAN01000028">
    <property type="protein sequence ID" value="TMI85154.1"/>
    <property type="molecule type" value="Genomic_DNA"/>
</dbReference>
<dbReference type="AlphaFoldDB" id="A0A537JNS6"/>
<dbReference type="Proteomes" id="UP000318093">
    <property type="component" value="Unassembled WGS sequence"/>
</dbReference>
<evidence type="ECO:0000313" key="1">
    <source>
        <dbReference type="EMBL" id="TMI85154.1"/>
    </source>
</evidence>
<comment type="caution">
    <text evidence="1">The sequence shown here is derived from an EMBL/GenBank/DDBJ whole genome shotgun (WGS) entry which is preliminary data.</text>
</comment>
<organism evidence="1 2">
    <name type="scientific">Candidatus Segetimicrobium genomatis</name>
    <dbReference type="NCBI Taxonomy" id="2569760"/>
    <lineage>
        <taxon>Bacteria</taxon>
        <taxon>Bacillati</taxon>
        <taxon>Candidatus Sysuimicrobiota</taxon>
        <taxon>Candidatus Sysuimicrobiia</taxon>
        <taxon>Candidatus Sysuimicrobiales</taxon>
        <taxon>Candidatus Segetimicrobiaceae</taxon>
        <taxon>Candidatus Segetimicrobium</taxon>
    </lineage>
</organism>